<organism evidence="8 9">
    <name type="scientific">Sphingobium jiangsuense</name>
    <dbReference type="NCBI Taxonomy" id="870476"/>
    <lineage>
        <taxon>Bacteria</taxon>
        <taxon>Pseudomonadati</taxon>
        <taxon>Pseudomonadota</taxon>
        <taxon>Alphaproteobacteria</taxon>
        <taxon>Sphingomonadales</taxon>
        <taxon>Sphingomonadaceae</taxon>
        <taxon>Sphingobium</taxon>
    </lineage>
</organism>
<evidence type="ECO:0000256" key="2">
    <source>
        <dbReference type="ARBA" id="ARBA00009853"/>
    </source>
</evidence>
<feature type="transmembrane region" description="Helical" evidence="6">
    <location>
        <begin position="212"/>
        <end position="234"/>
    </location>
</feature>
<evidence type="ECO:0000256" key="1">
    <source>
        <dbReference type="ARBA" id="ARBA00004141"/>
    </source>
</evidence>
<keyword evidence="4 6" id="KW-1133">Transmembrane helix</keyword>
<feature type="transmembrane region" description="Helical" evidence="6">
    <location>
        <begin position="123"/>
        <end position="139"/>
    </location>
</feature>
<evidence type="ECO:0000256" key="3">
    <source>
        <dbReference type="ARBA" id="ARBA00022692"/>
    </source>
</evidence>
<dbReference type="Pfam" id="PF00892">
    <property type="entry name" value="EamA"/>
    <property type="match status" value="2"/>
</dbReference>
<comment type="caution">
    <text evidence="8">The sequence shown here is derived from an EMBL/GenBank/DDBJ whole genome shotgun (WGS) entry which is preliminary data.</text>
</comment>
<evidence type="ECO:0000256" key="6">
    <source>
        <dbReference type="SAM" id="Phobius"/>
    </source>
</evidence>
<evidence type="ECO:0000313" key="8">
    <source>
        <dbReference type="EMBL" id="MBB3924628.1"/>
    </source>
</evidence>
<dbReference type="Proteomes" id="UP000571950">
    <property type="component" value="Unassembled WGS sequence"/>
</dbReference>
<dbReference type="SUPFAM" id="SSF103481">
    <property type="entry name" value="Multidrug resistance efflux transporter EmrE"/>
    <property type="match status" value="2"/>
</dbReference>
<feature type="transmembrane region" description="Helical" evidence="6">
    <location>
        <begin position="151"/>
        <end position="170"/>
    </location>
</feature>
<dbReference type="InterPro" id="IPR037185">
    <property type="entry name" value="EmrE-like"/>
</dbReference>
<reference evidence="8 9" key="1">
    <citation type="submission" date="2020-08" db="EMBL/GenBank/DDBJ databases">
        <title>Genomic Encyclopedia of Type Strains, Phase IV (KMG-IV): sequencing the most valuable type-strain genomes for metagenomic binning, comparative biology and taxonomic classification.</title>
        <authorList>
            <person name="Goeker M."/>
        </authorList>
    </citation>
    <scope>NUCLEOTIDE SEQUENCE [LARGE SCALE GENOMIC DNA]</scope>
    <source>
        <strain evidence="8 9">DSM 26189</strain>
    </source>
</reference>
<feature type="domain" description="EamA" evidence="7">
    <location>
        <begin position="154"/>
        <end position="282"/>
    </location>
</feature>
<feature type="transmembrane region" description="Helical" evidence="6">
    <location>
        <begin position="266"/>
        <end position="283"/>
    </location>
</feature>
<feature type="transmembrane region" description="Helical" evidence="6">
    <location>
        <begin position="7"/>
        <end position="26"/>
    </location>
</feature>
<dbReference type="InterPro" id="IPR000620">
    <property type="entry name" value="EamA_dom"/>
</dbReference>
<dbReference type="Gene3D" id="1.10.3730.20">
    <property type="match status" value="1"/>
</dbReference>
<evidence type="ECO:0000259" key="7">
    <source>
        <dbReference type="Pfam" id="PF00892"/>
    </source>
</evidence>
<feature type="transmembrane region" description="Helical" evidence="6">
    <location>
        <begin position="67"/>
        <end position="86"/>
    </location>
</feature>
<feature type="transmembrane region" description="Helical" evidence="6">
    <location>
        <begin position="241"/>
        <end position="260"/>
    </location>
</feature>
<evidence type="ECO:0000313" key="9">
    <source>
        <dbReference type="Proteomes" id="UP000571950"/>
    </source>
</evidence>
<comment type="similarity">
    <text evidence="2">Belongs to the drug/metabolite transporter (DMT) superfamily. 10 TMS drug/metabolite exporter (DME) (TC 2.A.7.3) family.</text>
</comment>
<dbReference type="GO" id="GO:0016020">
    <property type="term" value="C:membrane"/>
    <property type="evidence" value="ECO:0007669"/>
    <property type="project" value="UniProtKB-SubCell"/>
</dbReference>
<comment type="subcellular location">
    <subcellularLocation>
        <location evidence="1">Membrane</location>
        <topology evidence="1">Multi-pass membrane protein</topology>
    </subcellularLocation>
</comment>
<feature type="transmembrane region" description="Helical" evidence="6">
    <location>
        <begin position="190"/>
        <end position="206"/>
    </location>
</feature>
<name>A0A7W6FNB2_9SPHN</name>
<keyword evidence="9" id="KW-1185">Reference proteome</keyword>
<protein>
    <submittedName>
        <fullName evidence="8">S-adenosylmethionine uptake transporter</fullName>
    </submittedName>
</protein>
<dbReference type="EMBL" id="JACIDT010000001">
    <property type="protein sequence ID" value="MBB3924628.1"/>
    <property type="molecule type" value="Genomic_DNA"/>
</dbReference>
<dbReference type="AlphaFoldDB" id="A0A7W6FNB2"/>
<feature type="transmembrane region" description="Helical" evidence="6">
    <location>
        <begin position="98"/>
        <end position="116"/>
    </location>
</feature>
<dbReference type="PANTHER" id="PTHR22911:SF6">
    <property type="entry name" value="SOLUTE CARRIER FAMILY 35 MEMBER G1"/>
    <property type="match status" value="1"/>
</dbReference>
<evidence type="ECO:0000256" key="5">
    <source>
        <dbReference type="ARBA" id="ARBA00023136"/>
    </source>
</evidence>
<proteinExistence type="inferred from homology"/>
<keyword evidence="5 6" id="KW-0472">Membrane</keyword>
<keyword evidence="3 6" id="KW-0812">Transmembrane</keyword>
<evidence type="ECO:0000256" key="4">
    <source>
        <dbReference type="ARBA" id="ARBA00022989"/>
    </source>
</evidence>
<sequence length="298" mass="31237">MTDRPSLLPPLVCLIGVGTFSIMDAAMKELALGIGAYSALLFRSLIGALLGGGAMAATRSRLPARPVLLLHVRRGAVITAMSWTFFWSLTKLPLAEAIALSFVAPIIALYLAALLLKEPVGRAAIVSALLGLAGVGLVLSDRLAGQYEAGALQGAAGILISAVLFAYNLVLQRQLAQRAGAVEMSFCQNGVMLVLFAPLAPFLAVWPSAEEWLLVLLATALVVASQLSLAWAYARAPAARLIPLEYSAFLWAAGLGWLVFGERLSPMVVAGAAVIVLACLIATRRRPDLGAHVEGDTA</sequence>
<feature type="transmembrane region" description="Helical" evidence="6">
    <location>
        <begin position="32"/>
        <end position="55"/>
    </location>
</feature>
<accession>A0A7W6FNB2</accession>
<feature type="domain" description="EamA" evidence="7">
    <location>
        <begin position="11"/>
        <end position="139"/>
    </location>
</feature>
<gene>
    <name evidence="8" type="ORF">GGR43_000322</name>
</gene>
<dbReference type="RefSeq" id="WP_188070184.1">
    <property type="nucleotide sequence ID" value="NZ_BSPS01000124.1"/>
</dbReference>
<dbReference type="PANTHER" id="PTHR22911">
    <property type="entry name" value="ACYL-MALONYL CONDENSING ENZYME-RELATED"/>
    <property type="match status" value="1"/>
</dbReference>